<dbReference type="Proteomes" id="UP001107960">
    <property type="component" value="Unassembled WGS sequence"/>
</dbReference>
<reference evidence="1" key="3">
    <citation type="submission" date="2024-05" db="EMBL/GenBank/DDBJ databases">
        <title>Description of novel Chryseobacterium sp. strain C-2.</title>
        <authorList>
            <person name="Saticioglu I.B."/>
        </authorList>
    </citation>
    <scope>NUCLEOTIDE SEQUENCE</scope>
    <source>
        <strain evidence="1">C-2</strain>
    </source>
</reference>
<reference evidence="2" key="1">
    <citation type="submission" date="2021-11" db="EMBL/GenBank/DDBJ databases">
        <title>Description of novel Chryseobacterium species.</title>
        <authorList>
            <person name="Saticioglu I.B."/>
            <person name="Ay H."/>
            <person name="Altun S."/>
            <person name="Duman M."/>
        </authorList>
    </citation>
    <scope>NUCLEOTIDE SEQUENCE</scope>
    <source>
        <strain evidence="2">C-39</strain>
    </source>
</reference>
<sequence length="201" mass="21801">MKIKDCNCGGKSSNSAAGNCATCHEDHYDVTSTVKWQTQFDAKWGNTQAQNVACKKTCDDILNKAGLASTSKVDADKYQTALENEKHTSLIINSAVSKQAIEYINSQLKAGNPVQVGVDHALNYKGGINEGTTDHFVVIIGKGCDGGKIYYRFYDVGTRHEDKGSSTSNKLFLGSDSSLKGATAYNGQNYTVTQVRKNKKK</sequence>
<dbReference type="InterPro" id="IPR038765">
    <property type="entry name" value="Papain-like_cys_pep_sf"/>
</dbReference>
<accession>A0A9Q3UYA0</accession>
<dbReference type="Proteomes" id="UP000603715">
    <property type="component" value="Unassembled WGS sequence"/>
</dbReference>
<dbReference type="RefSeq" id="WP_191180636.1">
    <property type="nucleotide sequence ID" value="NZ_JACXXP010000027.1"/>
</dbReference>
<evidence type="ECO:0000313" key="4">
    <source>
        <dbReference type="Proteomes" id="UP001107960"/>
    </source>
</evidence>
<gene>
    <name evidence="1" type="ORF">IEW27_16645</name>
    <name evidence="2" type="ORF">LNP80_21630</name>
</gene>
<evidence type="ECO:0000313" key="1">
    <source>
        <dbReference type="EMBL" id="MBD3906215.1"/>
    </source>
</evidence>
<organism evidence="2 4">
    <name type="scientific">Chryseobacterium muglaense</name>
    <dbReference type="NCBI Taxonomy" id="2893752"/>
    <lineage>
        <taxon>Bacteria</taxon>
        <taxon>Pseudomonadati</taxon>
        <taxon>Bacteroidota</taxon>
        <taxon>Flavobacteriia</taxon>
        <taxon>Flavobacteriales</taxon>
        <taxon>Weeksellaceae</taxon>
        <taxon>Chryseobacterium group</taxon>
        <taxon>Chryseobacterium</taxon>
    </lineage>
</organism>
<comment type="caution">
    <text evidence="2">The sequence shown here is derived from an EMBL/GenBank/DDBJ whole genome shotgun (WGS) entry which is preliminary data.</text>
</comment>
<dbReference type="EMBL" id="JACXXP010000027">
    <property type="protein sequence ID" value="MBD3906215.1"/>
    <property type="molecule type" value="Genomic_DNA"/>
</dbReference>
<reference evidence="3" key="2">
    <citation type="submission" date="2023-07" db="EMBL/GenBank/DDBJ databases">
        <title>Description of novel Chryseobacterium sp. strain C-2.</title>
        <authorList>
            <person name="Saticioglu I.B."/>
        </authorList>
    </citation>
    <scope>NUCLEOTIDE SEQUENCE [LARGE SCALE GENOMIC DNA]</scope>
    <source>
        <strain evidence="3">C-2</strain>
    </source>
</reference>
<dbReference type="EMBL" id="JAJJML010000001">
    <property type="protein sequence ID" value="MCC9036812.1"/>
    <property type="molecule type" value="Genomic_DNA"/>
</dbReference>
<dbReference type="SUPFAM" id="SSF54001">
    <property type="entry name" value="Cysteine proteinases"/>
    <property type="match status" value="1"/>
</dbReference>
<evidence type="ECO:0000313" key="3">
    <source>
        <dbReference type="Proteomes" id="UP000603715"/>
    </source>
</evidence>
<name>A0A9Q3UYA0_9FLAO</name>
<proteinExistence type="predicted"/>
<evidence type="ECO:0000313" key="2">
    <source>
        <dbReference type="EMBL" id="MCC9036812.1"/>
    </source>
</evidence>
<dbReference type="AlphaFoldDB" id="A0A9Q3UYA0"/>
<protein>
    <submittedName>
        <fullName evidence="2">Uncharacterized protein</fullName>
    </submittedName>
</protein>
<keyword evidence="3" id="KW-1185">Reference proteome</keyword>